<comment type="caution">
    <text evidence="2">The sequence shown here is derived from an EMBL/GenBank/DDBJ whole genome shotgun (WGS) entry which is preliminary data.</text>
</comment>
<dbReference type="SUPFAM" id="SSF52047">
    <property type="entry name" value="RNI-like"/>
    <property type="match status" value="1"/>
</dbReference>
<proteinExistence type="predicted"/>
<feature type="region of interest" description="Disordered" evidence="1">
    <location>
        <begin position="87"/>
        <end position="107"/>
    </location>
</feature>
<evidence type="ECO:0000313" key="2">
    <source>
        <dbReference type="EMBL" id="KAL3427849.1"/>
    </source>
</evidence>
<feature type="compositionally biased region" description="Low complexity" evidence="1">
    <location>
        <begin position="14"/>
        <end position="23"/>
    </location>
</feature>
<keyword evidence="3" id="KW-1185">Reference proteome</keyword>
<accession>A0ABR4PWW3</accession>
<dbReference type="InterPro" id="IPR032675">
    <property type="entry name" value="LRR_dom_sf"/>
</dbReference>
<feature type="region of interest" description="Disordered" evidence="1">
    <location>
        <begin position="552"/>
        <end position="621"/>
    </location>
</feature>
<organism evidence="2 3">
    <name type="scientific">Phlyctema vagabunda</name>
    <dbReference type="NCBI Taxonomy" id="108571"/>
    <lineage>
        <taxon>Eukaryota</taxon>
        <taxon>Fungi</taxon>
        <taxon>Dikarya</taxon>
        <taxon>Ascomycota</taxon>
        <taxon>Pezizomycotina</taxon>
        <taxon>Leotiomycetes</taxon>
        <taxon>Helotiales</taxon>
        <taxon>Dermateaceae</taxon>
        <taxon>Phlyctema</taxon>
    </lineage>
</organism>
<evidence type="ECO:0000313" key="3">
    <source>
        <dbReference type="Proteomes" id="UP001629113"/>
    </source>
</evidence>
<evidence type="ECO:0008006" key="4">
    <source>
        <dbReference type="Google" id="ProtNLM"/>
    </source>
</evidence>
<dbReference type="Gene3D" id="3.80.10.10">
    <property type="entry name" value="Ribonuclease Inhibitor"/>
    <property type="match status" value="1"/>
</dbReference>
<dbReference type="EMBL" id="JBFCZG010000001">
    <property type="protein sequence ID" value="KAL3427849.1"/>
    <property type="molecule type" value="Genomic_DNA"/>
</dbReference>
<feature type="region of interest" description="Disordered" evidence="1">
    <location>
        <begin position="1"/>
        <end position="23"/>
    </location>
</feature>
<reference evidence="2 3" key="1">
    <citation type="submission" date="2024-06" db="EMBL/GenBank/DDBJ databases">
        <title>Complete genome of Phlyctema vagabunda strain 19-DSS-EL-015.</title>
        <authorList>
            <person name="Fiorenzani C."/>
        </authorList>
    </citation>
    <scope>NUCLEOTIDE SEQUENCE [LARGE SCALE GENOMIC DNA]</scope>
    <source>
        <strain evidence="2 3">19-DSS-EL-015</strain>
    </source>
</reference>
<dbReference type="Proteomes" id="UP001629113">
    <property type="component" value="Unassembled WGS sequence"/>
</dbReference>
<name>A0ABR4PWW3_9HELO</name>
<evidence type="ECO:0000256" key="1">
    <source>
        <dbReference type="SAM" id="MobiDB-lite"/>
    </source>
</evidence>
<feature type="compositionally biased region" description="Basic and acidic residues" evidence="1">
    <location>
        <begin position="608"/>
        <end position="619"/>
    </location>
</feature>
<feature type="compositionally biased region" description="Polar residues" evidence="1">
    <location>
        <begin position="555"/>
        <end position="585"/>
    </location>
</feature>
<sequence>METPRTRMYVRPGSSDSIVSGRSSFESRAKSPLSISSSLVSHDTSRTSVDSYVSNRMLSLGENEPVPAYAHDTGYFESITKRDSMPRSMVHSVSDKKSKGILKTPPRASLPPRASIMRVGGDFTGISYTGRIPGEGFKKLPEEILLVILAELRKSHLENGSLSCATCWMRDCCNLGLASKKWWRAARIMLYENIQLIGNDSVFHTKKAFKVKFGTRLKLLRRNLRSRPQLAALVKSLKVPLIPDTTKTKKEQDEYVDLVASLVMACPNLERLPGYYPAYKHEFTRLTQALQSRPRLLEHVWIIESSSFQRQRRYTMSEEPQRFMHALTPGPLQPEQSIEFMNYHSNWDYLETMFFHCKSGGMIGAPLFTKILAALPSLQNLYVSSFPASSFNNDTLLSLPPLKSLRLESLPGITADGLSAYASMASSRTLKNLSLISLPLLSLPVLARLLSRLVSLASLTISQGPTLNLPDGEEIFMYPYLACPTLKFLHWEIMNPVTNSASEILAKSIQFNGFPSLKTLRAPTDYDGSLQALCKPREKIELSGDRYRHAHMQPIPSSQSMPDIPSPTSTRSTFFGGSNSSQTSIVAVPSSPAYGRSSPIKSLSSFRSSRDGELSKREGQSLAQARRQAQARIDAAEKQPKFHIIVWNEQGEFVERSAVAGYIGNAASKISYSLEPDVAGMDESIAGIDDLLDGGDEVNMRDGCTGSWNLEVANAGSPGKGKSPGKDRDRWWHTERGRWREIGLEKFF</sequence>
<gene>
    <name evidence="2" type="ORF">PVAG01_01358</name>
</gene>
<protein>
    <recommendedName>
        <fullName evidence="4">F-box domain-containing protein</fullName>
    </recommendedName>
</protein>
<dbReference type="CDD" id="cd09917">
    <property type="entry name" value="F-box_SF"/>
    <property type="match status" value="1"/>
</dbReference>